<evidence type="ECO:0000313" key="2">
    <source>
        <dbReference type="EMBL" id="SJZ79346.1"/>
    </source>
</evidence>
<dbReference type="STRING" id="225004.SAMN02745152_01240"/>
<feature type="domain" description="Ig-like" evidence="1">
    <location>
        <begin position="1325"/>
        <end position="1402"/>
    </location>
</feature>
<keyword evidence="3" id="KW-1185">Reference proteome</keyword>
<dbReference type="Proteomes" id="UP000190395">
    <property type="component" value="Unassembled WGS sequence"/>
</dbReference>
<dbReference type="Gene3D" id="2.60.40.10">
    <property type="entry name" value="Immunoglobulins"/>
    <property type="match status" value="3"/>
</dbReference>
<organism evidence="2 3">
    <name type="scientific">Treponema berlinense</name>
    <dbReference type="NCBI Taxonomy" id="225004"/>
    <lineage>
        <taxon>Bacteria</taxon>
        <taxon>Pseudomonadati</taxon>
        <taxon>Spirochaetota</taxon>
        <taxon>Spirochaetia</taxon>
        <taxon>Spirochaetales</taxon>
        <taxon>Treponemataceae</taxon>
        <taxon>Treponema</taxon>
    </lineage>
</organism>
<dbReference type="EMBL" id="FUXC01000006">
    <property type="protein sequence ID" value="SJZ79346.1"/>
    <property type="molecule type" value="Genomic_DNA"/>
</dbReference>
<name>A0A1T4NJV4_9SPIR</name>
<dbReference type="GeneID" id="303367482"/>
<dbReference type="InterPro" id="IPR013783">
    <property type="entry name" value="Ig-like_fold"/>
</dbReference>
<accession>A0A1T4NJV4</accession>
<dbReference type="Pfam" id="PF12245">
    <property type="entry name" value="Big_3_2"/>
    <property type="match status" value="1"/>
</dbReference>
<protein>
    <submittedName>
        <fullName evidence="2">Ig-like domain (Group 3)</fullName>
    </submittedName>
</protein>
<evidence type="ECO:0000259" key="1">
    <source>
        <dbReference type="Pfam" id="PF12245"/>
    </source>
</evidence>
<dbReference type="InterPro" id="IPR022038">
    <property type="entry name" value="Ig-like_bact"/>
</dbReference>
<dbReference type="PROSITE" id="PS51257">
    <property type="entry name" value="PROKAR_LIPOPROTEIN"/>
    <property type="match status" value="1"/>
</dbReference>
<sequence length="3567" mass="388743">MKKNLLSVFAVVLTVFCGIFLSCEVGLGDSIDTKVPTVEINSPSADYIVRDEFTISGTWSDDGELKDIDVVLTNTSTKKKYPENDSFKATIIKEGGKDGGNWTCKINPLSESKIPDGSYEVSVTAIDTAGNKSGATRGFVIDNTPPLLSLTRPSTKFSDDGSSADSYGQDFSITGSVMDSSNVDSIEVEIYSAEGDDKDQLKKTVTLKNVPPTIDLSVAKWGSEAYESIYGTDKNAGTKKYWCKISVYDSARKIPEEDGDKGNGAAYFYLNNEISSDVIQTVKLTNAYYILNGTYDVTDENREIVEKVKSALSQKQLQKAVFSLNPLNNPSYELSGYTGLDDLKNASGSNQEKGYLNDSSCELMNKTKQTVNISAGLDQIPLDKDTIGIFLQECDKNGNIIENAEKITLLAPWKGQKDSDGNRKILNELSEEQRSERESKITPVGSYAYKVIVEVNSVIHPELKAGKYYVLGVDCYDQNDNEANNAGNEYAFKLSATAAAPVVKIDGEKSFYANKEFELSGTATVSQDDLEIELFAYIDSTEDEFFASSADGRINFDKNTGKFSLNVPKSVFEGKSAFTVFVQAGIKSVDGNRGTDQVQVNFDDEAPVISEISVTPILEEDNEEVVNGIITVKANITDNGIINRTEYSLMLENGEESERIPVSNISSSGFTVDTTKFEDNKKLTIRIYANDTSGNEGIKTKTVKINQSSDSPKIKFSNIDDKIKTVAEIKNGQKNILGTDNNHTLIGSVEDDDGIKTIKIFYQKVDVEQVVSGNEIEWNENSATVIKIDAGGSTSFTLKFDKLPKDEGAYLVKVFAEDKLSQTSYSTGSSGPFLIAVDNGAPQLAVSNVSGAFQAANSQFTITGSIDDSSAEIRCYSDADCSGKGSLIAISKNAGSDGRFSWNFEEKTGSEGKTLWFKAEDCFGQSSKQKFSYIVDTLPPKFTIESVNGESFNDAEKDEAGFVRKYGNNKNYFTLRGTVTDPSEKADKTDCSGLGESFFYILSENEPEKDEKGFYKNVASIWKKCAISATNAGFEWSAPIDLSSYKENVPYTVYLAAIDNAGNVSKISENPSAKIIITLDSESPEIKTFEKFEPTKLVLKARDSGSGIKDVKFLRNGTTVEKTPEKTTETVTEADGTTKEFEVYTFILEKEDVPEGTSRFRVEVTDKAGNTKSSDDIEIKNFAPSLSLVTDADSNEQKNKFLYSNKDIIVTASVKDENQIASLVWREGEKISGNVAIEKNNKKQELKITIPAPATDCGETTRIFTATNVYGLSSEAEVKYIFDVTKPEFKAEYEIDGNQKYSLFGKSGAQVKMNARDFAEIWFNSTSLMLDGCFEEATSGIKSIRYELKNKDGTILSQGTSLNGSEKGNFKFFNITVSDFENSTENHLKLYASDKAGNEQTAEWIIKVDSKNPELKENSLFVDGIIEDADKKLSNGKNDVVIKGSVFDELSGISKVQLSLDNGKFEKDAVLSESEEINEKNFEFTVLSAELSAGNKTVYAKIFDNAGNSPEIKLFDLVIDKKSPTVTFISPKDADSDAKGIQVNKTITLKGSADDKDDFGDGRFDKVTRIFYSTDKNSAIENWNDLKLEINGDSNWSAEFNTAKLSDGKYFFKAEAVDKVGNVGYSEPFELEIDQNSDRPTIKIISLETSGQIVSNSKISGSVSDDDGIDGLYYSTDSADLEKTPEQSSGWKKLELSSDKTWSFELSDEGNYDIYFYAKDLEGGIFYTKNAGKLERPFIQFNSSEKSDNQNPVRISLDKTAPSLKNIKCAVSSGTELSIEESVWKDPYNFGINLGNNSPYLFVQFEIEENVSMNDSAFDDVKLSLGNKVLDLTGKLERTGDLSSDGKLSYTVRALDSRNFNVEGKNTITVTATDKSGRTSSKDFNATIDNAAPTVSIDENSIENITGKCAITGKGSDPSGISTFNYLIPTKEQVKTGVTKNSDGWIPLRTSTGETINDYSEPLKEPQWKIEFNSSSFEKPENLESLIYYATAKNADGSLKYAEEISGDKNKVNVPVYFYVEDATGNAEVVKEKIPVNVRGGIPTVEVTSHEDFAKTGSTVILQGSADDDEKISSVRITKVEYSIDGEITDSTDWKPIDDLSGTGIVVKGNILENPAQIIAEGTRNWKAGIDVSKIKIEEAEKKEAIKALRFTVESYDENGTSSSLAYPDADSAKICQIRIYVDSGVPCVEKAYIVGFASQPTDRDSVPVWEKSYSAGMCFSGKKAKFWYLKTVVTDDSSVIDVGLRMQSGNGYISAMNGFESSESEVASSNGTITFGAKTAEYTVFIPINVTKEGNVYATLSLNDGQHSEVETNYAFKIDNTAPTLYGTDGSSTETMEHADSLRLMSLGKPVGTENVVENSDGYYTFGDELDESGSGLAYVAFYFKKAAAGTSSARVYSPMYGRDSGHDNRVELSGSRAENSVYINDDGLPALVKTVTVATDGDGKSTVTFSGLGGNRNIRTLGLVKIGGAYHKIASITGDVAVLADEVDSKYTSAEFIYAMLVDHQITEGFNSDGTVSNDDGDGLVEMVKQTGSKYRWTASLYSDNIPDGPAEIHVVAFDEAGNINSGYVKTSVQNNRPRLARLYLATDLNGNGKFDYYNENSAGPVLSTDSEKATANGTEYGELSFYSLLAADGKVQGNAALSPNRCGFVASDKMLVLTEIVGGNGELKYAYTVSGDNAESSAVGVTTKNADGSNLLELKSTAADLEIADKKGTAGTIAELLNEKILVDGTHTLTADAGGISGAYHGFIIGKETLGNYESWKGDAKNYRWFGVTYWDSTEETVQGESSLYALLKIPVVVNVEDDIIPEASIRPFWWNSKDDASFVYDEDGQPLGHIDLPGGTETKPGVSGRVYIDGTAYDETRLGKLYLTEPDGKKYQIAEYEKGGWITEFSTSWKNIKSVSVETVTEPSQKGHRVNFRVEIDMTPYGVKTGQTVDVTAEDAAANKSAGSTVQTTKETHTPHYGMDFVPYIKSIYPAVSGSANRSRLGKFPVRAGEGMVIEGMNFAEGESYTVKFYKSKTTAAGKTVVGDAVTAETETGKISTAGQITVKAPEYSRWVEVVVGGVATRNNTNENSGCNIEEGYVAGDKETLGLAAANTAGTNFWTDDRYISVWNVGTTFADSYNPIMGTMEKLANSDSKYLNDEKYGKNANTALPDNTLYGYWAADDNMVWDNILGKQRAYSLFGSANAAMENSASQLDTCVISVPSTSKDNGQVFVAFLDNKLLNSGTYGPGLVLMRDGQKMKAQDTSKYKYSVEYIGGDKMKNQFQNIKIAGTYASSSKADGTDNFHVYISYYDAYSHCLKYGKIELKPNLDKDNSTDLVAQHTFAADSSVANKFVVDGKDDKDSGGDVGKWSDIKVLLEKGGTPVPVVAYYVTKSSTSGILRLAKGTSTAPLLNNDTNWTYKDVNSPSGVRDFGRYVSMEIDSSGGLHIVCQDAIAGVLYYGYFADGIAENPTGGWKKIDATSSVGRWTDIKLEDSSKKGLDAKPVVTYMDATKLDTTQAVKVAFVEDETWESMTAPSEKQAGSQYKMSLVVDVLDKNNKSNKLAVGFNSDMFAVDFLRGEK</sequence>
<reference evidence="2 3" key="1">
    <citation type="submission" date="2017-02" db="EMBL/GenBank/DDBJ databases">
        <authorList>
            <person name="Peterson S.W."/>
        </authorList>
    </citation>
    <scope>NUCLEOTIDE SEQUENCE [LARGE SCALE GENOMIC DNA]</scope>
    <source>
        <strain evidence="2 3">ATCC BAA-909</strain>
    </source>
</reference>
<evidence type="ECO:0000313" key="3">
    <source>
        <dbReference type="Proteomes" id="UP000190395"/>
    </source>
</evidence>
<dbReference type="OrthoDB" id="363270at2"/>
<gene>
    <name evidence="2" type="ORF">SAMN02745152_01240</name>
</gene>
<proteinExistence type="predicted"/>
<dbReference type="RefSeq" id="WP_078930985.1">
    <property type="nucleotide sequence ID" value="NZ_FUXC01000006.1"/>
</dbReference>